<protein>
    <submittedName>
        <fullName evidence="3">Uncharacterized protein</fullName>
    </submittedName>
</protein>
<feature type="region of interest" description="Disordered" evidence="1">
    <location>
        <begin position="1"/>
        <end position="24"/>
    </location>
</feature>
<evidence type="ECO:0000313" key="4">
    <source>
        <dbReference type="Proteomes" id="UP000647241"/>
    </source>
</evidence>
<dbReference type="AlphaFoldDB" id="A0A917LXL5"/>
<evidence type="ECO:0000256" key="2">
    <source>
        <dbReference type="SAM" id="Phobius"/>
    </source>
</evidence>
<evidence type="ECO:0000256" key="1">
    <source>
        <dbReference type="SAM" id="MobiDB-lite"/>
    </source>
</evidence>
<reference evidence="3" key="2">
    <citation type="submission" date="2020-09" db="EMBL/GenBank/DDBJ databases">
        <authorList>
            <person name="Sun Q."/>
            <person name="Zhou Y."/>
        </authorList>
    </citation>
    <scope>NUCLEOTIDE SEQUENCE</scope>
    <source>
        <strain evidence="3">CGMCC 1.12997</strain>
    </source>
</reference>
<feature type="transmembrane region" description="Helical" evidence="2">
    <location>
        <begin position="36"/>
        <end position="57"/>
    </location>
</feature>
<dbReference type="RefSeq" id="WP_188552492.1">
    <property type="nucleotide sequence ID" value="NZ_BMGT01000001.1"/>
</dbReference>
<gene>
    <name evidence="3" type="ORF">GCM10011585_04250</name>
</gene>
<accession>A0A917LXL5</accession>
<organism evidence="3 4">
    <name type="scientific">Edaphobacter dinghuensis</name>
    <dbReference type="NCBI Taxonomy" id="1560005"/>
    <lineage>
        <taxon>Bacteria</taxon>
        <taxon>Pseudomonadati</taxon>
        <taxon>Acidobacteriota</taxon>
        <taxon>Terriglobia</taxon>
        <taxon>Terriglobales</taxon>
        <taxon>Acidobacteriaceae</taxon>
        <taxon>Edaphobacter</taxon>
    </lineage>
</organism>
<sequence>MPTNDHELHQPGEPDIKGRTTESPGYETTDVNVNGVVVFLAGLGGFLIVFFVFCFVMGRVINGAIQKADGPTTKWNQTSEFAGAALNGGKRQDLVNDPELEQKQLQQLTATFPTPRLDIDDGEQSTADLHAREDLLLNYYSTSPGEGSNIRIPITRAMELIAQRGLPVNTSTAATEPLMAGDEKPEILAPLTTGFARTGYELDTIEARAEKMAYSKAESETHPEQAH</sequence>
<dbReference type="Proteomes" id="UP000647241">
    <property type="component" value="Unassembled WGS sequence"/>
</dbReference>
<keyword evidence="2" id="KW-0472">Membrane</keyword>
<reference evidence="3" key="1">
    <citation type="journal article" date="2014" name="Int. J. Syst. Evol. Microbiol.">
        <title>Complete genome sequence of Corynebacterium casei LMG S-19264T (=DSM 44701T), isolated from a smear-ripened cheese.</title>
        <authorList>
            <consortium name="US DOE Joint Genome Institute (JGI-PGF)"/>
            <person name="Walter F."/>
            <person name="Albersmeier A."/>
            <person name="Kalinowski J."/>
            <person name="Ruckert C."/>
        </authorList>
    </citation>
    <scope>NUCLEOTIDE SEQUENCE</scope>
    <source>
        <strain evidence="3">CGMCC 1.12997</strain>
    </source>
</reference>
<keyword evidence="2" id="KW-1133">Transmembrane helix</keyword>
<evidence type="ECO:0000313" key="3">
    <source>
        <dbReference type="EMBL" id="GGG65690.1"/>
    </source>
</evidence>
<comment type="caution">
    <text evidence="3">The sequence shown here is derived from an EMBL/GenBank/DDBJ whole genome shotgun (WGS) entry which is preliminary data.</text>
</comment>
<feature type="compositionally biased region" description="Basic and acidic residues" evidence="1">
    <location>
        <begin position="1"/>
        <end position="20"/>
    </location>
</feature>
<name>A0A917LXL5_9BACT</name>
<dbReference type="EMBL" id="BMGT01000001">
    <property type="protein sequence ID" value="GGG65690.1"/>
    <property type="molecule type" value="Genomic_DNA"/>
</dbReference>
<keyword evidence="4" id="KW-1185">Reference proteome</keyword>
<keyword evidence="2" id="KW-0812">Transmembrane</keyword>
<proteinExistence type="predicted"/>